<dbReference type="GeneID" id="74430996"/>
<dbReference type="AlphaFoldDB" id="A0A0A8H2Q9"/>
<evidence type="ECO:0008006" key="3">
    <source>
        <dbReference type="Google" id="ProtNLM"/>
    </source>
</evidence>
<sequence>MKKIFIFIVSVFFAACGGENKVLIEVSVSDRHNPILHRYVKYLSITSLVDSVKITNIIPNRGKCKVGGLLDKDKAKIDKILSYGETWDYIPLVSCDKVLEVQVETDHGDWTFSFN</sequence>
<reference evidence="1 2" key="1">
    <citation type="journal article" date="2014" name="Genome Biol. Evol.">
        <title>Comparative Genomics of the Campylobacter lari Group.</title>
        <authorList>
            <person name="Miller W.G."/>
            <person name="Yee E."/>
            <person name="Chapman M.H."/>
            <person name="Smith T.P."/>
            <person name="Bono J.L."/>
            <person name="Huynh S."/>
            <person name="Parker C.T."/>
            <person name="Vandamme P."/>
            <person name="Luong K."/>
            <person name="Korlach J."/>
        </authorList>
    </citation>
    <scope>NUCLEOTIDE SEQUENCE [LARGE SCALE GENOMIC DNA]</scope>
    <source>
        <strain evidence="1 2">NCTC 12927</strain>
    </source>
</reference>
<name>A0A0A8H2Q9_9BACT</name>
<dbReference type="STRING" id="1031564.CINS_0175"/>
<gene>
    <name evidence="1" type="ORF">CINS_0175</name>
</gene>
<dbReference type="HOGENOM" id="CLU_2368999_0_0_7"/>
<organism evidence="1 2">
    <name type="scientific">Campylobacter insulaenigrae NCTC 12927</name>
    <dbReference type="NCBI Taxonomy" id="1031564"/>
    <lineage>
        <taxon>Bacteria</taxon>
        <taxon>Pseudomonadati</taxon>
        <taxon>Campylobacterota</taxon>
        <taxon>Epsilonproteobacteria</taxon>
        <taxon>Campylobacterales</taxon>
        <taxon>Campylobacteraceae</taxon>
        <taxon>Campylobacter</taxon>
    </lineage>
</organism>
<dbReference type="EMBL" id="CP007770">
    <property type="protein sequence ID" value="AJC87179.1"/>
    <property type="molecule type" value="Genomic_DNA"/>
</dbReference>
<accession>A0A0A8H2Q9</accession>
<proteinExistence type="predicted"/>
<dbReference type="Proteomes" id="UP000031163">
    <property type="component" value="Chromosome"/>
</dbReference>
<evidence type="ECO:0000313" key="1">
    <source>
        <dbReference type="EMBL" id="AJC87179.1"/>
    </source>
</evidence>
<dbReference type="RefSeq" id="WP_039649049.1">
    <property type="nucleotide sequence ID" value="NZ_CP007770.1"/>
</dbReference>
<protein>
    <recommendedName>
        <fullName evidence="3">Lipoprotein</fullName>
    </recommendedName>
</protein>
<dbReference type="KEGG" id="cis:CINS_0175"/>
<dbReference type="PROSITE" id="PS51257">
    <property type="entry name" value="PROKAR_LIPOPROTEIN"/>
    <property type="match status" value="1"/>
</dbReference>
<evidence type="ECO:0000313" key="2">
    <source>
        <dbReference type="Proteomes" id="UP000031163"/>
    </source>
</evidence>